<dbReference type="InterPro" id="IPR041664">
    <property type="entry name" value="AAA_16"/>
</dbReference>
<evidence type="ECO:0000313" key="6">
    <source>
        <dbReference type="Proteomes" id="UP000325529"/>
    </source>
</evidence>
<keyword evidence="2" id="KW-0067">ATP-binding</keyword>
<dbReference type="SUPFAM" id="SSF48452">
    <property type="entry name" value="TPR-like"/>
    <property type="match status" value="1"/>
</dbReference>
<dbReference type="SMART" id="SM00421">
    <property type="entry name" value="HTH_LUXR"/>
    <property type="match status" value="1"/>
</dbReference>
<dbReference type="PANTHER" id="PTHR16305:SF35">
    <property type="entry name" value="TRANSCRIPTIONAL ACTIVATOR DOMAIN"/>
    <property type="match status" value="1"/>
</dbReference>
<dbReference type="PANTHER" id="PTHR16305">
    <property type="entry name" value="TESTICULAR SOLUBLE ADENYLYL CYCLASE"/>
    <property type="match status" value="1"/>
</dbReference>
<proteinExistence type="predicted"/>
<dbReference type="KEGG" id="ska:CP970_43305"/>
<name>A0A5J6GV30_STRKN</name>
<reference evidence="5 6" key="1">
    <citation type="submission" date="2017-09" db="EMBL/GenBank/DDBJ databases">
        <authorList>
            <person name="Lee N."/>
            <person name="Cho B.-K."/>
        </authorList>
    </citation>
    <scope>NUCLEOTIDE SEQUENCE [LARGE SCALE GENOMIC DNA]</scope>
    <source>
        <strain evidence="5 6">ATCC 12853</strain>
    </source>
</reference>
<organism evidence="5 6">
    <name type="scientific">Streptomyces kanamyceticus</name>
    <dbReference type="NCBI Taxonomy" id="1967"/>
    <lineage>
        <taxon>Bacteria</taxon>
        <taxon>Bacillati</taxon>
        <taxon>Actinomycetota</taxon>
        <taxon>Actinomycetes</taxon>
        <taxon>Kitasatosporales</taxon>
        <taxon>Streptomycetaceae</taxon>
        <taxon>Streptomyces</taxon>
    </lineage>
</organism>
<dbReference type="SUPFAM" id="SSF46894">
    <property type="entry name" value="C-terminal effector domain of the bipartite response regulators"/>
    <property type="match status" value="1"/>
</dbReference>
<dbReference type="Pfam" id="PF00196">
    <property type="entry name" value="GerE"/>
    <property type="match status" value="1"/>
</dbReference>
<sequence>MYEEQAGGSRAVAAPIPESAPEGAPRIVGRDAELTRLFRVVDAEASAEPVLLLLGDVGVGKSTLLDHAVRRAEERGTRVLRATGSESESHLAFSALHLLLRPVSDAVDALPERQRAALRGAFGVGPAPKEPDAMLIGVAVLHLLSAVGERGAVLVVLDDAHWCDHASLDALSFAARRLAGEPFTLLLAARTGDRPPGFDHHVPTLTVGALDDAAAGRLLEARPRPMSGRTRRQILDQAAGNPLALRELARAATAHGTTGPAAPARDTSGTPSAGPLPLTDHLEQVFAARLDNLPAVTRHALLLLAAMDTVDSETAAQAALPDARDEAWLPAEQAELIRGSGRGPRFSHPLVRSAVYHAASPEARSEAHSALAERLGDEPDRRAWHRAAAATAPDAEAAAELAQTADRARRRRGHAAAASALQRAADLAPRRADSARLLVAAAGQAVLTGDLAWVEELAAGVRARTDDAALLAEAAAQVGRLATLTVRHTVVFSRLADAAAESASARPATALDLLAGAAVTGFYCGQEDQRRRVRAVLGSLPRDAAGAAAAEAAESRAAASGTWLRAWVRTVADPFDNRAELVSLLPRIAAEARGHPDRLTAFAVMAWLLDETPQAVRAFDEAFDRWGPRGPLPDALGGAAAWSYVEQGRWGRAQEACARSGALGSAVGLDHTVACAAAVEATVLAYQGDTAAARARAATALALVDPLESRSVAVYARRALGAAALADGAHDTAYDQLRRVFTADGAPVHYHASYPALADLAVAGVRSGRREEAGRVVERAARTLADDASPRLRALIERARGLLADPVDAEPHFRAALADPVLTHWPFEYAQALLDLAEWLRRRRRIAEARAPLAEALETFRRLGVRPWTERARAEARAAGLGVADTAPDALAELSPQQRQIVGLAARGMTNREIGERLFLSPRTVGSHLYRSFPKLGITARSQLRDLLEGALAAPGQQA</sequence>
<keyword evidence="6" id="KW-1185">Reference proteome</keyword>
<dbReference type="Proteomes" id="UP000325529">
    <property type="component" value="Chromosome"/>
</dbReference>
<dbReference type="Gene3D" id="3.40.50.300">
    <property type="entry name" value="P-loop containing nucleotide triphosphate hydrolases"/>
    <property type="match status" value="1"/>
</dbReference>
<dbReference type="SUPFAM" id="SSF52540">
    <property type="entry name" value="P-loop containing nucleoside triphosphate hydrolases"/>
    <property type="match status" value="1"/>
</dbReference>
<gene>
    <name evidence="5" type="ORF">CP970_43305</name>
</gene>
<keyword evidence="1" id="KW-0547">Nucleotide-binding</keyword>
<dbReference type="AlphaFoldDB" id="A0A5J6GV30"/>
<dbReference type="Pfam" id="PF13191">
    <property type="entry name" value="AAA_16"/>
    <property type="match status" value="1"/>
</dbReference>
<evidence type="ECO:0000313" key="5">
    <source>
        <dbReference type="EMBL" id="QEU96866.1"/>
    </source>
</evidence>
<dbReference type="RefSeq" id="WP_150494686.1">
    <property type="nucleotide sequence ID" value="NZ_CP023699.1"/>
</dbReference>
<dbReference type="InterPro" id="IPR011990">
    <property type="entry name" value="TPR-like_helical_dom_sf"/>
</dbReference>
<feature type="compositionally biased region" description="Low complexity" evidence="3">
    <location>
        <begin position="253"/>
        <end position="265"/>
    </location>
</feature>
<dbReference type="GO" id="GO:0004016">
    <property type="term" value="F:adenylate cyclase activity"/>
    <property type="evidence" value="ECO:0007669"/>
    <property type="project" value="TreeGrafter"/>
</dbReference>
<dbReference type="EMBL" id="CP023699">
    <property type="protein sequence ID" value="QEU96866.1"/>
    <property type="molecule type" value="Genomic_DNA"/>
</dbReference>
<evidence type="ECO:0000256" key="1">
    <source>
        <dbReference type="ARBA" id="ARBA00022741"/>
    </source>
</evidence>
<dbReference type="PRINTS" id="PR00038">
    <property type="entry name" value="HTHLUXR"/>
</dbReference>
<evidence type="ECO:0000256" key="3">
    <source>
        <dbReference type="SAM" id="MobiDB-lite"/>
    </source>
</evidence>
<feature type="region of interest" description="Disordered" evidence="3">
    <location>
        <begin position="1"/>
        <end position="24"/>
    </location>
</feature>
<evidence type="ECO:0000256" key="2">
    <source>
        <dbReference type="ARBA" id="ARBA00022840"/>
    </source>
</evidence>
<dbReference type="InterPro" id="IPR036388">
    <property type="entry name" value="WH-like_DNA-bd_sf"/>
</dbReference>
<dbReference type="GO" id="GO:0006355">
    <property type="term" value="P:regulation of DNA-templated transcription"/>
    <property type="evidence" value="ECO:0007669"/>
    <property type="project" value="InterPro"/>
</dbReference>
<dbReference type="PROSITE" id="PS50043">
    <property type="entry name" value="HTH_LUXR_2"/>
    <property type="match status" value="1"/>
</dbReference>
<dbReference type="InterPro" id="IPR027417">
    <property type="entry name" value="P-loop_NTPase"/>
</dbReference>
<dbReference type="PROSITE" id="PS00622">
    <property type="entry name" value="HTH_LUXR_1"/>
    <property type="match status" value="1"/>
</dbReference>
<dbReference type="GO" id="GO:0005737">
    <property type="term" value="C:cytoplasm"/>
    <property type="evidence" value="ECO:0007669"/>
    <property type="project" value="TreeGrafter"/>
</dbReference>
<dbReference type="GO" id="GO:0003677">
    <property type="term" value="F:DNA binding"/>
    <property type="evidence" value="ECO:0007669"/>
    <property type="project" value="InterPro"/>
</dbReference>
<feature type="domain" description="HTH luxR-type" evidence="4">
    <location>
        <begin position="887"/>
        <end position="952"/>
    </location>
</feature>
<dbReference type="InterPro" id="IPR016032">
    <property type="entry name" value="Sig_transdc_resp-reg_C-effctor"/>
</dbReference>
<dbReference type="CDD" id="cd06170">
    <property type="entry name" value="LuxR_C_like"/>
    <property type="match status" value="1"/>
</dbReference>
<accession>A0A5J6GV30</accession>
<protein>
    <submittedName>
        <fullName evidence="5">Helix-turn-helix transcriptional regulator</fullName>
    </submittedName>
</protein>
<evidence type="ECO:0000259" key="4">
    <source>
        <dbReference type="PROSITE" id="PS50043"/>
    </source>
</evidence>
<dbReference type="GO" id="GO:0005524">
    <property type="term" value="F:ATP binding"/>
    <property type="evidence" value="ECO:0007669"/>
    <property type="project" value="UniProtKB-KW"/>
</dbReference>
<dbReference type="Gene3D" id="1.10.10.10">
    <property type="entry name" value="Winged helix-like DNA-binding domain superfamily/Winged helix DNA-binding domain"/>
    <property type="match status" value="1"/>
</dbReference>
<feature type="region of interest" description="Disordered" evidence="3">
    <location>
        <begin position="253"/>
        <end position="275"/>
    </location>
</feature>
<dbReference type="InterPro" id="IPR000792">
    <property type="entry name" value="Tscrpt_reg_LuxR_C"/>
</dbReference>